<dbReference type="PANTHER" id="PTHR12544">
    <property type="entry name" value="GLUTAMINASE"/>
    <property type="match status" value="1"/>
</dbReference>
<evidence type="ECO:0000256" key="3">
    <source>
        <dbReference type="ARBA" id="ARBA00012918"/>
    </source>
</evidence>
<accession>A0A5J6VIE0</accession>
<evidence type="ECO:0000256" key="1">
    <source>
        <dbReference type="ARBA" id="ARBA00011076"/>
    </source>
</evidence>
<dbReference type="GO" id="GO:0006537">
    <property type="term" value="P:glutamate biosynthetic process"/>
    <property type="evidence" value="ECO:0007669"/>
    <property type="project" value="TreeGrafter"/>
</dbReference>
<dbReference type="PROSITE" id="PS50088">
    <property type="entry name" value="ANK_REPEAT"/>
    <property type="match status" value="1"/>
</dbReference>
<dbReference type="SMART" id="SM00248">
    <property type="entry name" value="ANK"/>
    <property type="match status" value="2"/>
</dbReference>
<proteinExistence type="inferred from homology"/>
<evidence type="ECO:0000313" key="6">
    <source>
        <dbReference type="EMBL" id="QFG73887.1"/>
    </source>
</evidence>
<name>A0A5J6VIE0_9VIRU</name>
<comment type="subunit">
    <text evidence="2">Homotetramer.</text>
</comment>
<evidence type="ECO:0000256" key="2">
    <source>
        <dbReference type="ARBA" id="ARBA00011881"/>
    </source>
</evidence>
<dbReference type="HAMAP" id="MF_00313">
    <property type="entry name" value="Glutaminase"/>
    <property type="match status" value="1"/>
</dbReference>
<dbReference type="InterPro" id="IPR012338">
    <property type="entry name" value="Beta-lactam/transpept-like"/>
</dbReference>
<dbReference type="Gene3D" id="3.40.710.10">
    <property type="entry name" value="DD-peptidase/beta-lactamase superfamily"/>
    <property type="match status" value="1"/>
</dbReference>
<dbReference type="EMBL" id="MN448274">
    <property type="protein sequence ID" value="QFG73887.1"/>
    <property type="molecule type" value="Genomic_DNA"/>
</dbReference>
<dbReference type="SUPFAM" id="SSF48403">
    <property type="entry name" value="Ankyrin repeat"/>
    <property type="match status" value="1"/>
</dbReference>
<dbReference type="SUPFAM" id="SSF56601">
    <property type="entry name" value="beta-lactamase/transpeptidase-like"/>
    <property type="match status" value="1"/>
</dbReference>
<dbReference type="PROSITE" id="PS50297">
    <property type="entry name" value="ANK_REP_REGION"/>
    <property type="match status" value="1"/>
</dbReference>
<dbReference type="FunFam" id="3.40.710.10:FF:000005">
    <property type="entry name" value="Glutaminase"/>
    <property type="match status" value="1"/>
</dbReference>
<keyword evidence="4" id="KW-0378">Hydrolase</keyword>
<dbReference type="PANTHER" id="PTHR12544:SF29">
    <property type="entry name" value="GLUTAMINASE"/>
    <property type="match status" value="1"/>
</dbReference>
<organism evidence="6">
    <name type="scientific">Megaviridae environmental sample</name>
    <dbReference type="NCBI Taxonomy" id="1737588"/>
    <lineage>
        <taxon>Viruses</taxon>
        <taxon>Varidnaviria</taxon>
        <taxon>Bamfordvirae</taxon>
        <taxon>Nucleocytoviricota</taxon>
        <taxon>Megaviricetes</taxon>
        <taxon>Imitervirales</taxon>
        <taxon>Mimiviridae</taxon>
        <taxon>environmental samples</taxon>
    </lineage>
</organism>
<evidence type="ECO:0000256" key="5">
    <source>
        <dbReference type="ARBA" id="ARBA00049534"/>
    </source>
</evidence>
<dbReference type="InterPro" id="IPR036770">
    <property type="entry name" value="Ankyrin_rpt-contain_sf"/>
</dbReference>
<dbReference type="EC" id="3.5.1.2" evidence="3"/>
<sequence>MDSWDDFCQDVQGIFDSLKNNNNGRQATYIPQLAQVNPDLYGVSVYNVDGREFNNGDYEVDFCIQSCSKPLTFGMILEEHGLDRVSECIGREPSGASFNSFTFNRENKPFNPLINAGAIMACSLVKPNLPSVDRYEHIINKWKSIVGDNVGFDNSVYLSEKNTAYRNNALANLMMENGIFPKNTNIQETLELYFQACSITMNCHSMAKFAAMLANGGICVDTQERVLSPDVVKDVLCVMYSSGMYDYSGRWSFQVGLPAKSGVSGSIFVVVPKVCGICIYSPRLDEMGNSVRGVEFCQELVRRYKVHIFDTLVVGVGTQKKGIAGDLTSQCLFDMCKTNNYQALEKFLEGNDVDVNAGDYDDRRPLHIASEENAYECVKILLDYMADATLQDRWGNAPIDVINKHHEKGEWLDLKINKRRKIND</sequence>
<dbReference type="Pfam" id="PF04960">
    <property type="entry name" value="Glutaminase"/>
    <property type="match status" value="1"/>
</dbReference>
<reference evidence="6" key="1">
    <citation type="journal article" date="2019" name="Philos. Trans. R. Soc. Lond., B, Biol. Sci.">
        <title>Targeted metagenomic recovery of four divergent viruses reveals shared and distinctive characteristics of giant viruses of marine eukaryotes.</title>
        <authorList>
            <person name="Needham D.M."/>
            <person name="Poirier C."/>
            <person name="Hehenberger E."/>
            <person name="Jimenez V."/>
            <person name="Swalwell J.E."/>
            <person name="Santoro A.E."/>
            <person name="Worden A.Z."/>
        </authorList>
    </citation>
    <scope>NUCLEOTIDE SEQUENCE</scope>
    <source>
        <strain evidence="6">OPacV-662</strain>
    </source>
</reference>
<dbReference type="GO" id="GO:0004359">
    <property type="term" value="F:glutaminase activity"/>
    <property type="evidence" value="ECO:0007669"/>
    <property type="project" value="UniProtKB-EC"/>
</dbReference>
<dbReference type="Gene3D" id="1.25.40.20">
    <property type="entry name" value="Ankyrin repeat-containing domain"/>
    <property type="match status" value="1"/>
</dbReference>
<dbReference type="NCBIfam" id="TIGR03814">
    <property type="entry name" value="Gln_ase"/>
    <property type="match status" value="1"/>
</dbReference>
<dbReference type="Pfam" id="PF13857">
    <property type="entry name" value="Ank_5"/>
    <property type="match status" value="1"/>
</dbReference>
<dbReference type="InterPro" id="IPR002110">
    <property type="entry name" value="Ankyrin_rpt"/>
</dbReference>
<comment type="catalytic activity">
    <reaction evidence="5">
        <text>L-glutamine + H2O = L-glutamate + NH4(+)</text>
        <dbReference type="Rhea" id="RHEA:15889"/>
        <dbReference type="ChEBI" id="CHEBI:15377"/>
        <dbReference type="ChEBI" id="CHEBI:28938"/>
        <dbReference type="ChEBI" id="CHEBI:29985"/>
        <dbReference type="ChEBI" id="CHEBI:58359"/>
        <dbReference type="EC" id="3.5.1.2"/>
    </reaction>
</comment>
<dbReference type="GO" id="GO:0006543">
    <property type="term" value="P:L-glutamine catabolic process"/>
    <property type="evidence" value="ECO:0007669"/>
    <property type="project" value="TreeGrafter"/>
</dbReference>
<evidence type="ECO:0000256" key="4">
    <source>
        <dbReference type="ARBA" id="ARBA00022801"/>
    </source>
</evidence>
<dbReference type="InterPro" id="IPR015868">
    <property type="entry name" value="Glutaminase"/>
</dbReference>
<comment type="similarity">
    <text evidence="1">Belongs to the glutaminase family.</text>
</comment>
<protein>
    <recommendedName>
        <fullName evidence="3">glutaminase</fullName>
        <ecNumber evidence="3">3.5.1.2</ecNumber>
    </recommendedName>
</protein>